<keyword evidence="1" id="KW-0472">Membrane</keyword>
<evidence type="ECO:0000256" key="1">
    <source>
        <dbReference type="SAM" id="Phobius"/>
    </source>
</evidence>
<dbReference type="EMBL" id="OIVN01006315">
    <property type="protein sequence ID" value="SPD30428.1"/>
    <property type="molecule type" value="Genomic_DNA"/>
</dbReference>
<keyword evidence="1" id="KW-1133">Transmembrane helix</keyword>
<dbReference type="AlphaFoldDB" id="A0A2N9J0V0"/>
<name>A0A2N9J0V0_FAGSY</name>
<feature type="transmembrane region" description="Helical" evidence="1">
    <location>
        <begin position="43"/>
        <end position="61"/>
    </location>
</feature>
<gene>
    <name evidence="2" type="ORF">FSB_LOCUS58310</name>
</gene>
<accession>A0A2N9J0V0</accession>
<dbReference type="PANTHER" id="PTHR33735:SF14">
    <property type="entry name" value="PHAGE CAPSID SCAFFOLDING PROTEIN (GPO) SERINE PEPTIDASE"/>
    <property type="match status" value="1"/>
</dbReference>
<keyword evidence="1" id="KW-0812">Transmembrane</keyword>
<sequence>MSTSKSILCCTGPLIGTSRRDVAVYSSAPGPSIPSNPSNPGQWKVWIVGVIASVILPFFGIKFGPLLKIKKEVDTMVQTAEDVVEAVEKVAEEVDKVAEEIKERLPAGGKLRVAVTYIENVAERTAKDARNGRRYH</sequence>
<dbReference type="PANTHER" id="PTHR33735">
    <property type="entry name" value="EXPRESSED PROTEIN"/>
    <property type="match status" value="1"/>
</dbReference>
<protein>
    <submittedName>
        <fullName evidence="2">Uncharacterized protein</fullName>
    </submittedName>
</protein>
<proteinExistence type="predicted"/>
<reference evidence="2" key="1">
    <citation type="submission" date="2018-02" db="EMBL/GenBank/DDBJ databases">
        <authorList>
            <person name="Cohen D.B."/>
            <person name="Kent A.D."/>
        </authorList>
    </citation>
    <scope>NUCLEOTIDE SEQUENCE</scope>
</reference>
<evidence type="ECO:0000313" key="2">
    <source>
        <dbReference type="EMBL" id="SPD30428.1"/>
    </source>
</evidence>
<organism evidence="2">
    <name type="scientific">Fagus sylvatica</name>
    <name type="common">Beechnut</name>
    <dbReference type="NCBI Taxonomy" id="28930"/>
    <lineage>
        <taxon>Eukaryota</taxon>
        <taxon>Viridiplantae</taxon>
        <taxon>Streptophyta</taxon>
        <taxon>Embryophyta</taxon>
        <taxon>Tracheophyta</taxon>
        <taxon>Spermatophyta</taxon>
        <taxon>Magnoliopsida</taxon>
        <taxon>eudicotyledons</taxon>
        <taxon>Gunneridae</taxon>
        <taxon>Pentapetalae</taxon>
        <taxon>rosids</taxon>
        <taxon>fabids</taxon>
        <taxon>Fagales</taxon>
        <taxon>Fagaceae</taxon>
        <taxon>Fagus</taxon>
    </lineage>
</organism>